<name>A0A1L0B093_9ASCO</name>
<dbReference type="GO" id="GO:0016020">
    <property type="term" value="C:membrane"/>
    <property type="evidence" value="ECO:0007669"/>
    <property type="project" value="UniProtKB-SubCell"/>
</dbReference>
<evidence type="ECO:0000256" key="3">
    <source>
        <dbReference type="ARBA" id="ARBA00022448"/>
    </source>
</evidence>
<dbReference type="InterPro" id="IPR018108">
    <property type="entry name" value="MCP_transmembrane"/>
</dbReference>
<keyword evidence="12" id="KW-1185">Reference proteome</keyword>
<dbReference type="SUPFAM" id="SSF103506">
    <property type="entry name" value="Mitochondrial carrier"/>
    <property type="match status" value="1"/>
</dbReference>
<feature type="repeat" description="Solcar" evidence="8">
    <location>
        <begin position="302"/>
        <end position="395"/>
    </location>
</feature>
<keyword evidence="3 9" id="KW-0813">Transport</keyword>
<evidence type="ECO:0000256" key="9">
    <source>
        <dbReference type="RuleBase" id="RU000488"/>
    </source>
</evidence>
<organism evidence="11 12">
    <name type="scientific">Hanseniaspora guilliermondii</name>
    <dbReference type="NCBI Taxonomy" id="56406"/>
    <lineage>
        <taxon>Eukaryota</taxon>
        <taxon>Fungi</taxon>
        <taxon>Dikarya</taxon>
        <taxon>Ascomycota</taxon>
        <taxon>Saccharomycotina</taxon>
        <taxon>Saccharomycetes</taxon>
        <taxon>Saccharomycodales</taxon>
        <taxon>Saccharomycodaceae</taxon>
        <taxon>Hanseniaspora</taxon>
    </lineage>
</organism>
<feature type="repeat" description="Solcar" evidence="8">
    <location>
        <begin position="184"/>
        <end position="292"/>
    </location>
</feature>
<feature type="transmembrane region" description="Helical" evidence="10">
    <location>
        <begin position="264"/>
        <end position="286"/>
    </location>
</feature>
<dbReference type="PANTHER" id="PTHR45683">
    <property type="entry name" value="MITOCHONDRIAL NICOTINAMIDE ADENINE DINUCLEOTIDE TRANSPORTER 1-RELATED-RELATED"/>
    <property type="match status" value="1"/>
</dbReference>
<comment type="subcellular location">
    <subcellularLocation>
        <location evidence="1">Membrane</location>
        <topology evidence="1">Multi-pass membrane protein</topology>
    </subcellularLocation>
</comment>
<dbReference type="Pfam" id="PF00153">
    <property type="entry name" value="Mito_carr"/>
    <property type="match status" value="3"/>
</dbReference>
<evidence type="ECO:0000256" key="7">
    <source>
        <dbReference type="ARBA" id="ARBA00023136"/>
    </source>
</evidence>
<dbReference type="EMBL" id="FQNF01000006">
    <property type="protein sequence ID" value="SGZ38371.1"/>
    <property type="molecule type" value="Genomic_DNA"/>
</dbReference>
<dbReference type="GO" id="GO:0055085">
    <property type="term" value="P:transmembrane transport"/>
    <property type="evidence" value="ECO:0007669"/>
    <property type="project" value="InterPro"/>
</dbReference>
<comment type="similarity">
    <text evidence="2 9">Belongs to the mitochondrial carrier (TC 2.A.29) family.</text>
</comment>
<dbReference type="InterPro" id="IPR044712">
    <property type="entry name" value="SLC25A32-like"/>
</dbReference>
<keyword evidence="7 8" id="KW-0472">Membrane</keyword>
<protein>
    <submittedName>
        <fullName evidence="11">Related to Mitochondrial nicotinamide adenine dinucleotide transporter 1</fullName>
    </submittedName>
</protein>
<accession>A0A1L0B093</accession>
<dbReference type="GO" id="GO:0006862">
    <property type="term" value="P:nucleotide transport"/>
    <property type="evidence" value="ECO:0007669"/>
    <property type="project" value="InterPro"/>
</dbReference>
<proteinExistence type="inferred from homology"/>
<evidence type="ECO:0000256" key="4">
    <source>
        <dbReference type="ARBA" id="ARBA00022692"/>
    </source>
</evidence>
<dbReference type="OrthoDB" id="3971108at2759"/>
<evidence type="ECO:0000256" key="6">
    <source>
        <dbReference type="ARBA" id="ARBA00022989"/>
    </source>
</evidence>
<dbReference type="Gene3D" id="1.50.40.10">
    <property type="entry name" value="Mitochondrial carrier domain"/>
    <property type="match status" value="1"/>
</dbReference>
<gene>
    <name evidence="11" type="ORF">HGUI_00571</name>
</gene>
<keyword evidence="5" id="KW-0677">Repeat</keyword>
<evidence type="ECO:0000256" key="8">
    <source>
        <dbReference type="PROSITE-ProRule" id="PRU00282"/>
    </source>
</evidence>
<dbReference type="AlphaFoldDB" id="A0A1L0B093"/>
<feature type="repeat" description="Solcar" evidence="8">
    <location>
        <begin position="80"/>
        <end position="174"/>
    </location>
</feature>
<dbReference type="VEuPathDB" id="FungiDB:HGUI_00571"/>
<keyword evidence="4 8" id="KW-0812">Transmembrane</keyword>
<evidence type="ECO:0000256" key="2">
    <source>
        <dbReference type="ARBA" id="ARBA00006375"/>
    </source>
</evidence>
<sequence>MTEDSKNHLLTHNSLYHKEPQDLKAFKRTVQNLSLPIDVGDNELVMPPHIEDPQKILQNEPTTKIQKQNINIQQSSPWITPSSAIALSGALAGFLSGIVVCPLDVAKTRLQVQSFYYKQKDMNSLKYKGIINTLRTIVTEEGFRGLYNGLAPISLGYFPTWMIYFSVYEYCKQNKNSPFINIKSNYGNHALSAITAGLISSTLTNPIWVVKTRLMLQVNQKTNVVVQSIDAEPLKHINTSIETTRYNGTFDCFKKMYKEEGLKAFYSGLTPTLFGVVHVAIHFPLYEYCKNHIFKIDNRLENNFQNLFLSSCVSKMIATAVTYPHEIVRTNLQIKDGKVKTLLGVVKYVWNGYGQSHLQGIYKVGNFYKGFGANLVRTVPASMITLISFEYFKNYLCAFTNTS</sequence>
<feature type="transmembrane region" description="Helical" evidence="10">
    <location>
        <begin position="84"/>
        <end position="106"/>
    </location>
</feature>
<evidence type="ECO:0000256" key="5">
    <source>
        <dbReference type="ARBA" id="ARBA00022737"/>
    </source>
</evidence>
<reference evidence="12" key="1">
    <citation type="submission" date="2016-11" db="EMBL/GenBank/DDBJ databases">
        <authorList>
            <person name="Guldener U."/>
        </authorList>
    </citation>
    <scope>NUCLEOTIDE SEQUENCE [LARGE SCALE GENOMIC DNA]</scope>
</reference>
<dbReference type="PROSITE" id="PS50920">
    <property type="entry name" value="SOLCAR"/>
    <property type="match status" value="3"/>
</dbReference>
<dbReference type="Proteomes" id="UP000183365">
    <property type="component" value="Unassembled WGS sequence"/>
</dbReference>
<keyword evidence="6 10" id="KW-1133">Transmembrane helix</keyword>
<evidence type="ECO:0000256" key="10">
    <source>
        <dbReference type="SAM" id="Phobius"/>
    </source>
</evidence>
<evidence type="ECO:0000256" key="1">
    <source>
        <dbReference type="ARBA" id="ARBA00004141"/>
    </source>
</evidence>
<evidence type="ECO:0000313" key="11">
    <source>
        <dbReference type="EMBL" id="SGZ38371.1"/>
    </source>
</evidence>
<dbReference type="InterPro" id="IPR023395">
    <property type="entry name" value="MCP_dom_sf"/>
</dbReference>
<evidence type="ECO:0000313" key="12">
    <source>
        <dbReference type="Proteomes" id="UP000183365"/>
    </source>
</evidence>